<gene>
    <name evidence="1" type="ORF">A2110_01175</name>
</gene>
<reference evidence="1 2" key="1">
    <citation type="journal article" date="2016" name="Nat. Commun.">
        <title>Thousands of microbial genomes shed light on interconnected biogeochemical processes in an aquifer system.</title>
        <authorList>
            <person name="Anantharaman K."/>
            <person name="Brown C.T."/>
            <person name="Hug L.A."/>
            <person name="Sharon I."/>
            <person name="Castelle C.J."/>
            <person name="Probst A.J."/>
            <person name="Thomas B.C."/>
            <person name="Singh A."/>
            <person name="Wilkins M.J."/>
            <person name="Karaoz U."/>
            <person name="Brodie E.L."/>
            <person name="Williams K.H."/>
            <person name="Hubbard S.S."/>
            <person name="Banfield J.F."/>
        </authorList>
    </citation>
    <scope>NUCLEOTIDE SEQUENCE [LARGE SCALE GENOMIC DNA]</scope>
</reference>
<accession>A0A1F6BIU1</accession>
<dbReference type="STRING" id="1798468.A2110_01175"/>
<evidence type="ECO:0000313" key="2">
    <source>
        <dbReference type="Proteomes" id="UP000176273"/>
    </source>
</evidence>
<protein>
    <recommendedName>
        <fullName evidence="3">POTRA domain-containing protein</fullName>
    </recommendedName>
</protein>
<evidence type="ECO:0000313" key="1">
    <source>
        <dbReference type="EMBL" id="OGG36798.1"/>
    </source>
</evidence>
<comment type="caution">
    <text evidence="1">The sequence shown here is derived from an EMBL/GenBank/DDBJ whole genome shotgun (WGS) entry which is preliminary data.</text>
</comment>
<dbReference type="EMBL" id="MFKH01000016">
    <property type="protein sequence ID" value="OGG36798.1"/>
    <property type="molecule type" value="Genomic_DNA"/>
</dbReference>
<evidence type="ECO:0008006" key="3">
    <source>
        <dbReference type="Google" id="ProtNLM"/>
    </source>
</evidence>
<dbReference type="AlphaFoldDB" id="A0A1F6BIU1"/>
<dbReference type="Proteomes" id="UP000176273">
    <property type="component" value="Unassembled WGS sequence"/>
</dbReference>
<sequence length="234" mass="25962">MPLRVYLIILAVIVVLGGVVYGLDAIPWFRVTDVAVTGNTLVSASDVRQALTALTAKKPVLALLGGDHVFLWLRSGEVALNIPAVRSASVQSHPFERRIDVVVRERTFAGIQCTETECAAFDEEGIVYARAPEAVGQLFLVVRGEEELSSKEVARFSEVRNTLAARGVAVSEMRMRAAELNEWEVVLTDGKTLYFDRSFIPDDFGAIMEALIAREDFAKMHSVDFRVPNKIYFR</sequence>
<proteinExistence type="predicted"/>
<name>A0A1F6BIU1_9BACT</name>
<organism evidence="1 2">
    <name type="scientific">Candidatus Jorgensenbacteria bacterium GWA1_54_12</name>
    <dbReference type="NCBI Taxonomy" id="1798468"/>
    <lineage>
        <taxon>Bacteria</taxon>
        <taxon>Candidatus Joergenseniibacteriota</taxon>
    </lineage>
</organism>